<organism evidence="2 3">
    <name type="scientific">Streptomyces atratus</name>
    <dbReference type="NCBI Taxonomy" id="1893"/>
    <lineage>
        <taxon>Bacteria</taxon>
        <taxon>Bacillati</taxon>
        <taxon>Actinomycetota</taxon>
        <taxon>Actinomycetes</taxon>
        <taxon>Kitasatosporales</taxon>
        <taxon>Streptomycetaceae</taxon>
        <taxon>Streptomyces</taxon>
    </lineage>
</organism>
<feature type="compositionally biased region" description="Low complexity" evidence="1">
    <location>
        <begin position="178"/>
        <end position="191"/>
    </location>
</feature>
<name>A0A1K2BA00_STRAR</name>
<feature type="compositionally biased region" description="Basic and acidic residues" evidence="1">
    <location>
        <begin position="141"/>
        <end position="161"/>
    </location>
</feature>
<proteinExistence type="predicted"/>
<accession>A0A1K2BA00</accession>
<dbReference type="AlphaFoldDB" id="A0A1K2BA00"/>
<dbReference type="RefSeq" id="WP_072485920.1">
    <property type="nucleotide sequence ID" value="NZ_FPJO01000008.1"/>
</dbReference>
<dbReference type="OrthoDB" id="3874063at2"/>
<evidence type="ECO:0000313" key="2">
    <source>
        <dbReference type="EMBL" id="SFX95152.1"/>
    </source>
</evidence>
<dbReference type="InterPro" id="IPR046081">
    <property type="entry name" value="DUF6099"/>
</dbReference>
<feature type="region of interest" description="Disordered" evidence="1">
    <location>
        <begin position="141"/>
        <end position="191"/>
    </location>
</feature>
<dbReference type="STRING" id="1893.SAMN02787144_1008103"/>
<evidence type="ECO:0000313" key="3">
    <source>
        <dbReference type="Proteomes" id="UP000181909"/>
    </source>
</evidence>
<gene>
    <name evidence="2" type="ORF">SAMN02787144_1008103</name>
</gene>
<protein>
    <submittedName>
        <fullName evidence="2">Uncharacterized protein</fullName>
    </submittedName>
</protein>
<dbReference type="Pfam" id="PF19594">
    <property type="entry name" value="DUF6099"/>
    <property type="match status" value="1"/>
</dbReference>
<dbReference type="EMBL" id="FPJO01000008">
    <property type="protein sequence ID" value="SFX95152.1"/>
    <property type="molecule type" value="Genomic_DNA"/>
</dbReference>
<dbReference type="Proteomes" id="UP000181909">
    <property type="component" value="Unassembled WGS sequence"/>
</dbReference>
<evidence type="ECO:0000256" key="1">
    <source>
        <dbReference type="SAM" id="MobiDB-lite"/>
    </source>
</evidence>
<reference evidence="2 3" key="1">
    <citation type="submission" date="2016-11" db="EMBL/GenBank/DDBJ databases">
        <authorList>
            <person name="Jaros S."/>
            <person name="Januszkiewicz K."/>
            <person name="Wedrychowicz H."/>
        </authorList>
    </citation>
    <scope>NUCLEOTIDE SEQUENCE [LARGE SCALE GENOMIC DNA]</scope>
    <source>
        <strain evidence="2 3">OK807</strain>
    </source>
</reference>
<sequence length="191" mass="20010">MEAERLVGVSRRALAQSRGTPDIIAEAWQAQALAQAIGSRLAAEGPKELRGEARGLSEIGGRSGGALDHPAARAGVARAAQLSELAEPRATLTGLGTLLGEVGMALVGVACETDEQGLYWQCMEAIDAADESMDRVHGMLRRLDEQDRERQQDLERGRGRDGPYGAHGPYGAIGGPAGTTAAGRSRAGLRE</sequence>